<keyword evidence="4" id="KW-1185">Reference proteome</keyword>
<evidence type="ECO:0000256" key="1">
    <source>
        <dbReference type="SAM" id="Phobius"/>
    </source>
</evidence>
<dbReference type="AlphaFoldDB" id="A0A897MTM5"/>
<gene>
    <name evidence="3" type="ORF">AArcS_2678</name>
</gene>
<dbReference type="GeneID" id="70686060"/>
<keyword evidence="1" id="KW-0472">Membrane</keyword>
<dbReference type="EMBL" id="CP064786">
    <property type="protein sequence ID" value="QSG03874.1"/>
    <property type="molecule type" value="Genomic_DNA"/>
</dbReference>
<sequence length="205" mass="23368">MSTSSDTSGNTRNASIAQHDFSRDSVLEVLSNRRRRFAIHYLKRQHGFNGRHPEPVELSELAERIAGWEYDKPPERLTAQERKRVVNALRQFHLPKMDEYGFVEYDAQRGTIRLTEPAASADFYVDVLPERGIPWGSYHLGLAAVCGLCLVGIGLGVVPFTFFSMFAWNVFFVTVFGVSALGHYYDNHYRMRVGAREEPPEVAER</sequence>
<feature type="transmembrane region" description="Helical" evidence="1">
    <location>
        <begin position="140"/>
        <end position="160"/>
    </location>
</feature>
<protein>
    <submittedName>
        <fullName evidence="3">Putative trancriptional regulator, ArsR family</fullName>
    </submittedName>
</protein>
<evidence type="ECO:0000313" key="3">
    <source>
        <dbReference type="EMBL" id="QSG03874.1"/>
    </source>
</evidence>
<organism evidence="3 4">
    <name type="scientific">Natranaeroarchaeum sulfidigenes</name>
    <dbReference type="NCBI Taxonomy" id="2784880"/>
    <lineage>
        <taxon>Archaea</taxon>
        <taxon>Methanobacteriati</taxon>
        <taxon>Methanobacteriota</taxon>
        <taxon>Stenosarchaea group</taxon>
        <taxon>Halobacteria</taxon>
        <taxon>Halobacteriales</taxon>
        <taxon>Natronoarchaeaceae</taxon>
        <taxon>Natranaeroarchaeum</taxon>
    </lineage>
</organism>
<feature type="transmembrane region" description="Helical" evidence="1">
    <location>
        <begin position="166"/>
        <end position="185"/>
    </location>
</feature>
<dbReference type="KEGG" id="hara:AArcS_2678"/>
<dbReference type="Pfam" id="PF24035">
    <property type="entry name" value="DUF7344"/>
    <property type="match status" value="1"/>
</dbReference>
<evidence type="ECO:0000259" key="2">
    <source>
        <dbReference type="Pfam" id="PF24035"/>
    </source>
</evidence>
<keyword evidence="1" id="KW-1133">Transmembrane helix</keyword>
<feature type="domain" description="DUF7344" evidence="2">
    <location>
        <begin position="28"/>
        <end position="113"/>
    </location>
</feature>
<evidence type="ECO:0000313" key="4">
    <source>
        <dbReference type="Proteomes" id="UP000663586"/>
    </source>
</evidence>
<keyword evidence="1" id="KW-0812">Transmembrane</keyword>
<reference evidence="3" key="1">
    <citation type="submission" date="2020-11" db="EMBL/GenBank/DDBJ databases">
        <title>Carbohydrate-dependent, anaerobic sulfur respiration: A novel catabolism in halophilic archaea.</title>
        <authorList>
            <person name="Sorokin D.Y."/>
            <person name="Messina E."/>
            <person name="Smedile F."/>
            <person name="La Cono V."/>
            <person name="Hallsworth J.E."/>
            <person name="Yakimov M.M."/>
        </authorList>
    </citation>
    <scope>NUCLEOTIDE SEQUENCE</scope>
    <source>
        <strain evidence="3">AArc-S</strain>
    </source>
</reference>
<name>A0A897MTM5_9EURY</name>
<dbReference type="Proteomes" id="UP000663586">
    <property type="component" value="Chromosome"/>
</dbReference>
<accession>A0A897MTM5</accession>
<dbReference type="RefSeq" id="WP_238477914.1">
    <property type="nucleotide sequence ID" value="NZ_CP064786.1"/>
</dbReference>
<dbReference type="InterPro" id="IPR055768">
    <property type="entry name" value="DUF7344"/>
</dbReference>
<proteinExistence type="predicted"/>